<evidence type="ECO:0000256" key="3">
    <source>
        <dbReference type="ARBA" id="ARBA00022475"/>
    </source>
</evidence>
<dbReference type="Pfam" id="PF05977">
    <property type="entry name" value="MFS_3"/>
    <property type="match status" value="1"/>
</dbReference>
<feature type="transmembrane region" description="Helical" evidence="8">
    <location>
        <begin position="310"/>
        <end position="328"/>
    </location>
</feature>
<keyword evidence="6 8" id="KW-0472">Membrane</keyword>
<keyword evidence="11" id="KW-1185">Reference proteome</keyword>
<feature type="transmembrane region" description="Helical" evidence="8">
    <location>
        <begin position="334"/>
        <end position="357"/>
    </location>
</feature>
<dbReference type="Proteomes" id="UP000198797">
    <property type="component" value="Unassembled WGS sequence"/>
</dbReference>
<dbReference type="PROSITE" id="PS50850">
    <property type="entry name" value="MFS"/>
    <property type="match status" value="1"/>
</dbReference>
<evidence type="ECO:0000256" key="8">
    <source>
        <dbReference type="SAM" id="Phobius"/>
    </source>
</evidence>
<dbReference type="EMBL" id="FMCU01000016">
    <property type="protein sequence ID" value="SCF43641.1"/>
    <property type="molecule type" value="Genomic_DNA"/>
</dbReference>
<proteinExistence type="predicted"/>
<comment type="subcellular location">
    <subcellularLocation>
        <location evidence="1">Cell inner membrane</location>
        <topology evidence="1">Multi-pass membrane protein</topology>
    </subcellularLocation>
</comment>
<feature type="region of interest" description="Disordered" evidence="7">
    <location>
        <begin position="1"/>
        <end position="28"/>
    </location>
</feature>
<dbReference type="PANTHER" id="PTHR23513">
    <property type="entry name" value="INTEGRAL MEMBRANE EFFLUX PROTEIN-RELATED"/>
    <property type="match status" value="1"/>
</dbReference>
<feature type="transmembrane region" description="Helical" evidence="8">
    <location>
        <begin position="35"/>
        <end position="60"/>
    </location>
</feature>
<name>A0A1C5AF02_9ACTN</name>
<evidence type="ECO:0000313" key="10">
    <source>
        <dbReference type="EMBL" id="SCF43641.1"/>
    </source>
</evidence>
<evidence type="ECO:0000256" key="5">
    <source>
        <dbReference type="ARBA" id="ARBA00022989"/>
    </source>
</evidence>
<reference evidence="11" key="1">
    <citation type="submission" date="2016-06" db="EMBL/GenBank/DDBJ databases">
        <authorList>
            <person name="Varghese N."/>
            <person name="Submissions Spin"/>
        </authorList>
    </citation>
    <scope>NUCLEOTIDE SEQUENCE [LARGE SCALE GENOMIC DNA]</scope>
    <source>
        <strain evidence="11">DSM 44100</strain>
    </source>
</reference>
<evidence type="ECO:0000256" key="2">
    <source>
        <dbReference type="ARBA" id="ARBA00022448"/>
    </source>
</evidence>
<dbReference type="GO" id="GO:0005886">
    <property type="term" value="C:plasma membrane"/>
    <property type="evidence" value="ECO:0007669"/>
    <property type="project" value="UniProtKB-SubCell"/>
</dbReference>
<gene>
    <name evidence="10" type="ORF">GA0070216_11689</name>
</gene>
<dbReference type="PANTHER" id="PTHR23513:SF9">
    <property type="entry name" value="ENTEROBACTIN EXPORTER ENTS"/>
    <property type="match status" value="1"/>
</dbReference>
<feature type="transmembrane region" description="Helical" evidence="8">
    <location>
        <begin position="169"/>
        <end position="188"/>
    </location>
</feature>
<dbReference type="AlphaFoldDB" id="A0A1C5AF02"/>
<evidence type="ECO:0000259" key="9">
    <source>
        <dbReference type="PROSITE" id="PS50850"/>
    </source>
</evidence>
<keyword evidence="2" id="KW-0813">Transport</keyword>
<evidence type="ECO:0000256" key="7">
    <source>
        <dbReference type="SAM" id="MobiDB-lite"/>
    </source>
</evidence>
<dbReference type="SUPFAM" id="SSF103473">
    <property type="entry name" value="MFS general substrate transporter"/>
    <property type="match status" value="1"/>
</dbReference>
<keyword evidence="5 8" id="KW-1133">Transmembrane helix</keyword>
<feature type="transmembrane region" description="Helical" evidence="8">
    <location>
        <begin position="194"/>
        <end position="212"/>
    </location>
</feature>
<feature type="transmembrane region" description="Helical" evidence="8">
    <location>
        <begin position="106"/>
        <end position="139"/>
    </location>
</feature>
<accession>A0A1C5AF02</accession>
<dbReference type="RefSeq" id="WP_245722720.1">
    <property type="nucleotide sequence ID" value="NZ_FMCU01000016.1"/>
</dbReference>
<dbReference type="GO" id="GO:0022857">
    <property type="term" value="F:transmembrane transporter activity"/>
    <property type="evidence" value="ECO:0007669"/>
    <property type="project" value="InterPro"/>
</dbReference>
<protein>
    <submittedName>
        <fullName evidence="10">Predicted arabinose efflux permease, MFS family</fullName>
    </submittedName>
</protein>
<dbReference type="Gene3D" id="1.20.1250.20">
    <property type="entry name" value="MFS general substrate transporter like domains"/>
    <property type="match status" value="1"/>
</dbReference>
<keyword evidence="4 8" id="KW-0812">Transmembrane</keyword>
<dbReference type="InterPro" id="IPR036259">
    <property type="entry name" value="MFS_trans_sf"/>
</dbReference>
<organism evidence="10 11">
    <name type="scientific">Micromonospora matsumotoense</name>
    <dbReference type="NCBI Taxonomy" id="121616"/>
    <lineage>
        <taxon>Bacteria</taxon>
        <taxon>Bacillati</taxon>
        <taxon>Actinomycetota</taxon>
        <taxon>Actinomycetes</taxon>
        <taxon>Micromonosporales</taxon>
        <taxon>Micromonosporaceae</taxon>
        <taxon>Micromonospora</taxon>
    </lineage>
</organism>
<evidence type="ECO:0000256" key="1">
    <source>
        <dbReference type="ARBA" id="ARBA00004429"/>
    </source>
</evidence>
<keyword evidence="3" id="KW-1003">Cell membrane</keyword>
<feature type="transmembrane region" description="Helical" evidence="8">
    <location>
        <begin position="278"/>
        <end position="298"/>
    </location>
</feature>
<evidence type="ECO:0000313" key="11">
    <source>
        <dbReference type="Proteomes" id="UP000198797"/>
    </source>
</evidence>
<sequence length="435" mass="44696">MTADADTGPRTTTGSDGGSPAAPPGPERRAARRELVTLVAADLISNLGSRISVIAIPWLVLTTTGSPAKMGIVAAAEFLPYMLSSSLATPWADRFGVRRTSITVDAASAAVIAVVALAPWLGFGALVALVAVAGGLRGIGDRVKHVMFRPAAQRAGVELIRLTSAYDGLARGVALFGTVIGGLLIDWVGVTRAIWIDAATFALCALLVGVLVRPPTRDAPAAPREGYFQALRTGFGYLRTDRVLLTMLVVVSALNMFAAANTAVWVPLWVRDEFGDPAGFGLVLGVFGGGALLGNLVFTMLGPRLPRTMVFAVGAALSGAPRLLVLALTDHLVVVLVVTFLSGIGIAAVNPLLGAALYERVPEELQTRVLGISGSLAFVGLPVGALLGGWSVAALGLRPALLVMAVVCAVLTVAPLVVGPLRMGRARSAPPTAGG</sequence>
<evidence type="ECO:0000256" key="6">
    <source>
        <dbReference type="ARBA" id="ARBA00023136"/>
    </source>
</evidence>
<feature type="transmembrane region" description="Helical" evidence="8">
    <location>
        <begin position="369"/>
        <end position="393"/>
    </location>
</feature>
<feature type="domain" description="Major facilitator superfamily (MFS) profile" evidence="9">
    <location>
        <begin position="34"/>
        <end position="423"/>
    </location>
</feature>
<dbReference type="InterPro" id="IPR010290">
    <property type="entry name" value="TM_effector"/>
</dbReference>
<dbReference type="STRING" id="121616.GA0070216_11689"/>
<feature type="transmembrane region" description="Helical" evidence="8">
    <location>
        <begin position="243"/>
        <end position="266"/>
    </location>
</feature>
<dbReference type="CDD" id="cd06173">
    <property type="entry name" value="MFS_MefA_like"/>
    <property type="match status" value="1"/>
</dbReference>
<feature type="transmembrane region" description="Helical" evidence="8">
    <location>
        <begin position="399"/>
        <end position="418"/>
    </location>
</feature>
<evidence type="ECO:0000256" key="4">
    <source>
        <dbReference type="ARBA" id="ARBA00022692"/>
    </source>
</evidence>
<dbReference type="InterPro" id="IPR020846">
    <property type="entry name" value="MFS_dom"/>
</dbReference>